<dbReference type="Proteomes" id="UP000886998">
    <property type="component" value="Unassembled WGS sequence"/>
</dbReference>
<protein>
    <submittedName>
        <fullName evidence="1">Uncharacterized protein</fullName>
    </submittedName>
</protein>
<dbReference type="AlphaFoldDB" id="A0A8X6YJ80"/>
<reference evidence="1" key="1">
    <citation type="submission" date="2020-08" db="EMBL/GenBank/DDBJ databases">
        <title>Multicomponent nature underlies the extraordinary mechanical properties of spider dragline silk.</title>
        <authorList>
            <person name="Kono N."/>
            <person name="Nakamura H."/>
            <person name="Mori M."/>
            <person name="Yoshida Y."/>
            <person name="Ohtoshi R."/>
            <person name="Malay A.D."/>
            <person name="Moran D.A.P."/>
            <person name="Tomita M."/>
            <person name="Numata K."/>
            <person name="Arakawa K."/>
        </authorList>
    </citation>
    <scope>NUCLEOTIDE SEQUENCE</scope>
</reference>
<name>A0A8X6YJ80_9ARAC</name>
<evidence type="ECO:0000313" key="1">
    <source>
        <dbReference type="EMBL" id="GFY72987.1"/>
    </source>
</evidence>
<proteinExistence type="predicted"/>
<dbReference type="EMBL" id="BMAV01019759">
    <property type="protein sequence ID" value="GFY72987.1"/>
    <property type="molecule type" value="Genomic_DNA"/>
</dbReference>
<dbReference type="OrthoDB" id="6118231at2759"/>
<evidence type="ECO:0000313" key="2">
    <source>
        <dbReference type="Proteomes" id="UP000886998"/>
    </source>
</evidence>
<keyword evidence="2" id="KW-1185">Reference proteome</keyword>
<gene>
    <name evidence="1" type="ORF">TNIN_120451</name>
</gene>
<sequence length="93" mass="10573">MRKLCGRGHLTNAAKNKIPNDFCSNRDPTEFARQFLTMNDTLVHHYTPETKPQSKQCGGGGSRQFNAKESKVNLICREDHYQLVLGLERNPVN</sequence>
<accession>A0A8X6YJ80</accession>
<comment type="caution">
    <text evidence="1">The sequence shown here is derived from an EMBL/GenBank/DDBJ whole genome shotgun (WGS) entry which is preliminary data.</text>
</comment>
<organism evidence="1 2">
    <name type="scientific">Trichonephila inaurata madagascariensis</name>
    <dbReference type="NCBI Taxonomy" id="2747483"/>
    <lineage>
        <taxon>Eukaryota</taxon>
        <taxon>Metazoa</taxon>
        <taxon>Ecdysozoa</taxon>
        <taxon>Arthropoda</taxon>
        <taxon>Chelicerata</taxon>
        <taxon>Arachnida</taxon>
        <taxon>Araneae</taxon>
        <taxon>Araneomorphae</taxon>
        <taxon>Entelegynae</taxon>
        <taxon>Araneoidea</taxon>
        <taxon>Nephilidae</taxon>
        <taxon>Trichonephila</taxon>
        <taxon>Trichonephila inaurata</taxon>
    </lineage>
</organism>